<dbReference type="Proteomes" id="UP000321533">
    <property type="component" value="Chromosome"/>
</dbReference>
<dbReference type="GO" id="GO:0030956">
    <property type="term" value="C:glutamyl-tRNA(Gln) amidotransferase complex"/>
    <property type="evidence" value="ECO:0007669"/>
    <property type="project" value="InterPro"/>
</dbReference>
<dbReference type="KEGG" id="pgin:FRZ67_09990"/>
<evidence type="ECO:0000256" key="2">
    <source>
        <dbReference type="ARBA" id="ARBA00014428"/>
    </source>
</evidence>
<dbReference type="InterPro" id="IPR004412">
    <property type="entry name" value="GatA"/>
</dbReference>
<evidence type="ECO:0000313" key="10">
    <source>
        <dbReference type="Proteomes" id="UP000321533"/>
    </source>
</evidence>
<keyword evidence="3 7" id="KW-0436">Ligase</keyword>
<comment type="catalytic activity">
    <reaction evidence="7">
        <text>L-glutamyl-tRNA(Gln) + L-glutamine + ATP + H2O = L-glutaminyl-tRNA(Gln) + L-glutamate + ADP + phosphate + H(+)</text>
        <dbReference type="Rhea" id="RHEA:17521"/>
        <dbReference type="Rhea" id="RHEA-COMP:9681"/>
        <dbReference type="Rhea" id="RHEA-COMP:9684"/>
        <dbReference type="ChEBI" id="CHEBI:15377"/>
        <dbReference type="ChEBI" id="CHEBI:15378"/>
        <dbReference type="ChEBI" id="CHEBI:29985"/>
        <dbReference type="ChEBI" id="CHEBI:30616"/>
        <dbReference type="ChEBI" id="CHEBI:43474"/>
        <dbReference type="ChEBI" id="CHEBI:58359"/>
        <dbReference type="ChEBI" id="CHEBI:78520"/>
        <dbReference type="ChEBI" id="CHEBI:78521"/>
        <dbReference type="ChEBI" id="CHEBI:456216"/>
        <dbReference type="EC" id="6.3.5.7"/>
    </reaction>
</comment>
<evidence type="ECO:0000259" key="8">
    <source>
        <dbReference type="Pfam" id="PF01425"/>
    </source>
</evidence>
<dbReference type="PANTHER" id="PTHR11895:SF7">
    <property type="entry name" value="GLUTAMYL-TRNA(GLN) AMIDOTRANSFERASE SUBUNIT A, MITOCHONDRIAL"/>
    <property type="match status" value="1"/>
</dbReference>
<dbReference type="GO" id="GO:0006412">
    <property type="term" value="P:translation"/>
    <property type="evidence" value="ECO:0007669"/>
    <property type="project" value="UniProtKB-UniRule"/>
</dbReference>
<keyword evidence="4 7" id="KW-0547">Nucleotide-binding</keyword>
<evidence type="ECO:0000256" key="7">
    <source>
        <dbReference type="HAMAP-Rule" id="MF_00120"/>
    </source>
</evidence>
<feature type="active site" description="Charge relay system" evidence="7">
    <location>
        <position position="77"/>
    </location>
</feature>
<dbReference type="OrthoDB" id="9811471at2"/>
<dbReference type="InterPro" id="IPR036928">
    <property type="entry name" value="AS_sf"/>
</dbReference>
<gene>
    <name evidence="7 9" type="primary">gatA</name>
    <name evidence="9" type="ORF">FRZ67_09990</name>
</gene>
<dbReference type="InterPro" id="IPR000120">
    <property type="entry name" value="Amidase"/>
</dbReference>
<dbReference type="PANTHER" id="PTHR11895">
    <property type="entry name" value="TRANSAMIDASE"/>
    <property type="match status" value="1"/>
</dbReference>
<dbReference type="EMBL" id="CP042435">
    <property type="protein sequence ID" value="QEC67604.1"/>
    <property type="molecule type" value="Genomic_DNA"/>
</dbReference>
<comment type="function">
    <text evidence="7">Allows the formation of correctly charged Gln-tRNA(Gln) through the transamidation of misacylated Glu-tRNA(Gln) in organisms which lack glutaminyl-tRNA synthetase. The reaction takes place in the presence of glutamine and ATP through an activated gamma-phospho-Glu-tRNA(Gln).</text>
</comment>
<dbReference type="InterPro" id="IPR023631">
    <property type="entry name" value="Amidase_dom"/>
</dbReference>
<evidence type="ECO:0000256" key="4">
    <source>
        <dbReference type="ARBA" id="ARBA00022741"/>
    </source>
</evidence>
<dbReference type="AlphaFoldDB" id="A0A5B8V872"/>
<feature type="active site" description="Acyl-ester intermediate" evidence="7">
    <location>
        <position position="176"/>
    </location>
</feature>
<dbReference type="GO" id="GO:0016740">
    <property type="term" value="F:transferase activity"/>
    <property type="evidence" value="ECO:0007669"/>
    <property type="project" value="UniProtKB-KW"/>
</dbReference>
<accession>A0A5B8V872</accession>
<reference evidence="9 10" key="1">
    <citation type="journal article" date="2016" name="Int. J. Syst. Evol. Microbiol.">
        <title>Panacibacter ginsenosidivorans gen. nov., sp. nov., with ginsenoside converting activity isolated from soil of a ginseng field.</title>
        <authorList>
            <person name="Siddiqi M.Z."/>
            <person name="Muhammad Shafi S."/>
            <person name="Choi K.D."/>
            <person name="Im W.T."/>
        </authorList>
    </citation>
    <scope>NUCLEOTIDE SEQUENCE [LARGE SCALE GENOMIC DNA]</scope>
    <source>
        <strain evidence="9 10">Gsoil1550</strain>
    </source>
</reference>
<dbReference type="HAMAP" id="MF_00120">
    <property type="entry name" value="GatA"/>
    <property type="match status" value="1"/>
</dbReference>
<dbReference type="EC" id="6.3.5.7" evidence="7"/>
<dbReference type="NCBIfam" id="TIGR00132">
    <property type="entry name" value="gatA"/>
    <property type="match status" value="1"/>
</dbReference>
<name>A0A5B8V872_9BACT</name>
<dbReference type="GO" id="GO:0005524">
    <property type="term" value="F:ATP binding"/>
    <property type="evidence" value="ECO:0007669"/>
    <property type="project" value="UniProtKB-KW"/>
</dbReference>
<protein>
    <recommendedName>
        <fullName evidence="2 7">Glutamyl-tRNA(Gln) amidotransferase subunit A</fullName>
        <shortName evidence="7">Glu-ADT subunit A</shortName>
        <ecNumber evidence="7">6.3.5.7</ecNumber>
    </recommendedName>
</protein>
<evidence type="ECO:0000256" key="3">
    <source>
        <dbReference type="ARBA" id="ARBA00022598"/>
    </source>
</evidence>
<proteinExistence type="inferred from homology"/>
<evidence type="ECO:0000256" key="5">
    <source>
        <dbReference type="ARBA" id="ARBA00022840"/>
    </source>
</evidence>
<dbReference type="GO" id="GO:0050567">
    <property type="term" value="F:glutaminyl-tRNA synthase (glutamine-hydrolyzing) activity"/>
    <property type="evidence" value="ECO:0007669"/>
    <property type="project" value="UniProtKB-UniRule"/>
</dbReference>
<comment type="similarity">
    <text evidence="7">Belongs to the amidase family. GatA subfamily.</text>
</comment>
<evidence type="ECO:0000256" key="1">
    <source>
        <dbReference type="ARBA" id="ARBA00011123"/>
    </source>
</evidence>
<dbReference type="SUPFAM" id="SSF75304">
    <property type="entry name" value="Amidase signature (AS) enzymes"/>
    <property type="match status" value="1"/>
</dbReference>
<dbReference type="Gene3D" id="3.90.1300.10">
    <property type="entry name" value="Amidase signature (AS) domain"/>
    <property type="match status" value="1"/>
</dbReference>
<evidence type="ECO:0000313" key="9">
    <source>
        <dbReference type="EMBL" id="QEC67604.1"/>
    </source>
</evidence>
<dbReference type="RefSeq" id="WP_147189411.1">
    <property type="nucleotide sequence ID" value="NZ_CP042435.1"/>
</dbReference>
<keyword evidence="5 7" id="KW-0067">ATP-binding</keyword>
<evidence type="ECO:0000256" key="6">
    <source>
        <dbReference type="ARBA" id="ARBA00022917"/>
    </source>
</evidence>
<keyword evidence="10" id="KW-1185">Reference proteome</keyword>
<sequence>MFSFTSIKDYQTCLLNGQTSCVEAVSFYLAQIRTNSHLNAFLEVYNDEALKRAAELDAFSASGHTPGKLHGVVVALKDVICHKEHKTSAGSKILENYTAIYNATAVERLLAAGAIIIGRNNCDEFAMGSSNENSAFGAVLNAKDSSRVPGGSSGGSAVAVQAGLCMVSLGSDTGGSVRQPADFCGIVGLKPGYGKVSRYGLIAYASSFDQIGIFANSVEDAALTLEAIAGPDEFDSTISNEPVPYYSGSFKDENRKYKIAYFNEALEHPSLDKEIATSVQSFMVKLQAEGHTIEPVHFDLLDYIVPAYYILTTAEASSNLSRFDGIKYGYAAKEDFSDLTEFYKRSRSYGFGKEVKRRIMLGTFVLSAGYYDAYFTKAQQVRKILANKTNEIFNKYDVLVSPTVPAPAFKLGEKSKDPIEMFLADIYTVFANLAGIPGISLPLFSHSSGMPFGLQVMAARENELTLLQASKVFMQLK</sequence>
<organism evidence="9 10">
    <name type="scientific">Panacibacter ginsenosidivorans</name>
    <dbReference type="NCBI Taxonomy" id="1813871"/>
    <lineage>
        <taxon>Bacteria</taxon>
        <taxon>Pseudomonadati</taxon>
        <taxon>Bacteroidota</taxon>
        <taxon>Chitinophagia</taxon>
        <taxon>Chitinophagales</taxon>
        <taxon>Chitinophagaceae</taxon>
        <taxon>Panacibacter</taxon>
    </lineage>
</organism>
<comment type="subunit">
    <text evidence="1 7">Heterotrimer of A, B and C subunits.</text>
</comment>
<keyword evidence="6 7" id="KW-0648">Protein biosynthesis</keyword>
<dbReference type="Pfam" id="PF01425">
    <property type="entry name" value="Amidase"/>
    <property type="match status" value="1"/>
</dbReference>
<feature type="active site" description="Charge relay system" evidence="7">
    <location>
        <position position="152"/>
    </location>
</feature>
<feature type="domain" description="Amidase" evidence="8">
    <location>
        <begin position="23"/>
        <end position="467"/>
    </location>
</feature>
<keyword evidence="9" id="KW-0808">Transferase</keyword>